<dbReference type="GeneTree" id="ENSGT00440000033640"/>
<feature type="domain" description="NAD(P)-binding" evidence="11">
    <location>
        <begin position="5"/>
        <end position="322"/>
    </location>
</feature>
<dbReference type="UniPathway" id="UPA00128">
    <property type="reaction ID" value="UER00190"/>
</dbReference>
<evidence type="ECO:0000256" key="9">
    <source>
        <dbReference type="ARBA" id="ARBA00059383"/>
    </source>
</evidence>
<dbReference type="GO" id="GO:0008446">
    <property type="term" value="F:GDP-mannose 4,6-dehydratase activity"/>
    <property type="evidence" value="ECO:0007669"/>
    <property type="project" value="UniProtKB-EC"/>
</dbReference>
<dbReference type="InParanoid" id="A0A803YBU7"/>
<dbReference type="InterPro" id="IPR016040">
    <property type="entry name" value="NAD(P)-bd_dom"/>
</dbReference>
<accession>A0A803YBU7</accession>
<evidence type="ECO:0000256" key="5">
    <source>
        <dbReference type="ARBA" id="ARBA00022857"/>
    </source>
</evidence>
<dbReference type="EC" id="4.2.1.47" evidence="4"/>
<dbReference type="Bgee" id="ENSMGAG00000004494">
    <property type="expression patterns" value="Expressed in duodenum and 17 other cell types or tissues"/>
</dbReference>
<proteinExistence type="inferred from homology"/>
<dbReference type="Proteomes" id="UP000001645">
    <property type="component" value="Chromosome 3"/>
</dbReference>
<dbReference type="InterPro" id="IPR036291">
    <property type="entry name" value="NAD(P)-bd_dom_sf"/>
</dbReference>
<dbReference type="PANTHER" id="PTHR43715">
    <property type="entry name" value="GDP-MANNOSE 4,6-DEHYDRATASE"/>
    <property type="match status" value="1"/>
</dbReference>
<dbReference type="HAMAP" id="MF_00955">
    <property type="entry name" value="GDP_Man_dehydratase"/>
    <property type="match status" value="1"/>
</dbReference>
<evidence type="ECO:0000256" key="1">
    <source>
        <dbReference type="ARBA" id="ARBA00001937"/>
    </source>
</evidence>
<evidence type="ECO:0000256" key="4">
    <source>
        <dbReference type="ARBA" id="ARBA00011989"/>
    </source>
</evidence>
<name>A0A803YBU7_MELGA</name>
<evidence type="ECO:0000256" key="2">
    <source>
        <dbReference type="ARBA" id="ARBA00004912"/>
    </source>
</evidence>
<evidence type="ECO:0000256" key="7">
    <source>
        <dbReference type="ARBA" id="ARBA00031085"/>
    </source>
</evidence>
<sequence>MSREDGSYLAEFLLEKGYEVHGIVRRSSSFNTGRIEHLYKNSQAHIEGNMKLHYGDLTDSTCLVKIINEVKPNEIYNLGAQSHVKISFDLAEYTADVDGVGTLRLLDAIKTCGLINSVKFYQASTSELFGKVQEIPQKETTPFYPRSPYGAAKLYAYWIVVNFREAYNLFAVNGILFNHESPRRGANFVTRKISRSVAKIHLGQMDSFSLGNLDAKRDWGHARDYVEAMWLMLQTDEPEDFVIATGEVHSVREFVEKSFKHIGKTIVWEGKNENEVGRCKETGKIHVTVNHKYYRPTEVDFLQGDCTKARQKLNWKPRVTFDVSGEFVPTRGSRSPGATQGGGFAMVSDHPALLFLGWQQPLSGMSDCSPWERSVCSWREAKEGTNRGVHRQALGEPHLPIPRWAGSSSRCRVIPDTWALTHLPSSSQELVREMVDADVELMRSNPNA</sequence>
<comment type="cofactor">
    <cofactor evidence="1">
        <name>NADP(+)</name>
        <dbReference type="ChEBI" id="CHEBI:58349"/>
    </cofactor>
</comment>
<dbReference type="GO" id="GO:0005829">
    <property type="term" value="C:cytosol"/>
    <property type="evidence" value="ECO:0007669"/>
    <property type="project" value="Ensembl"/>
</dbReference>
<comment type="function">
    <text evidence="9">Catalyzes the conversion of GDP-D-mannose to GDP-4-dehydro-6-deoxy-D-mannose.</text>
</comment>
<evidence type="ECO:0000313" key="12">
    <source>
        <dbReference type="Ensembl" id="ENSMGAP00000029244.1"/>
    </source>
</evidence>
<dbReference type="GO" id="GO:0042351">
    <property type="term" value="P:'de novo' GDP-L-fucose biosynthetic process"/>
    <property type="evidence" value="ECO:0007669"/>
    <property type="project" value="UniProtKB-UniPathway"/>
</dbReference>
<protein>
    <recommendedName>
        <fullName evidence="10">GDP-mannose 4,6 dehydratase</fullName>
        <ecNumber evidence="4">4.2.1.47</ecNumber>
    </recommendedName>
    <alternativeName>
        <fullName evidence="7">GDP-D-mannose dehydratase</fullName>
    </alternativeName>
</protein>
<evidence type="ECO:0000313" key="13">
    <source>
        <dbReference type="Proteomes" id="UP000001645"/>
    </source>
</evidence>
<keyword evidence="5" id="KW-0521">NADP</keyword>
<dbReference type="PANTHER" id="PTHR43715:SF1">
    <property type="entry name" value="GDP-MANNOSE 4,6 DEHYDRATASE"/>
    <property type="match status" value="1"/>
</dbReference>
<evidence type="ECO:0000256" key="8">
    <source>
        <dbReference type="ARBA" id="ARBA00050823"/>
    </source>
</evidence>
<organism evidence="12 13">
    <name type="scientific">Meleagris gallopavo</name>
    <name type="common">Wild turkey</name>
    <dbReference type="NCBI Taxonomy" id="9103"/>
    <lineage>
        <taxon>Eukaryota</taxon>
        <taxon>Metazoa</taxon>
        <taxon>Chordata</taxon>
        <taxon>Craniata</taxon>
        <taxon>Vertebrata</taxon>
        <taxon>Euteleostomi</taxon>
        <taxon>Archelosauria</taxon>
        <taxon>Archosauria</taxon>
        <taxon>Dinosauria</taxon>
        <taxon>Saurischia</taxon>
        <taxon>Theropoda</taxon>
        <taxon>Coelurosauria</taxon>
        <taxon>Aves</taxon>
        <taxon>Neognathae</taxon>
        <taxon>Galloanserae</taxon>
        <taxon>Galliformes</taxon>
        <taxon>Phasianidae</taxon>
        <taxon>Meleagridinae</taxon>
        <taxon>Meleagris</taxon>
    </lineage>
</organism>
<evidence type="ECO:0000256" key="3">
    <source>
        <dbReference type="ARBA" id="ARBA00009263"/>
    </source>
</evidence>
<dbReference type="OrthoDB" id="10253554at2759"/>
<dbReference type="Gene3D" id="3.40.50.720">
    <property type="entry name" value="NAD(P)-binding Rossmann-like Domain"/>
    <property type="match status" value="1"/>
</dbReference>
<evidence type="ECO:0000256" key="6">
    <source>
        <dbReference type="ARBA" id="ARBA00023239"/>
    </source>
</evidence>
<dbReference type="AlphaFoldDB" id="A0A803YBU7"/>
<keyword evidence="6" id="KW-0456">Lyase</keyword>
<comment type="similarity">
    <text evidence="3">Belongs to the NAD(P)-dependent epimerase/dehydratase family. GDP-mannose 4,6-dehydratase subfamily.</text>
</comment>
<reference evidence="12" key="3">
    <citation type="submission" date="2025-09" db="UniProtKB">
        <authorList>
            <consortium name="Ensembl"/>
        </authorList>
    </citation>
    <scope>IDENTIFICATION</scope>
</reference>
<dbReference type="GO" id="GO:0042802">
    <property type="term" value="F:identical protein binding"/>
    <property type="evidence" value="ECO:0007669"/>
    <property type="project" value="Ensembl"/>
</dbReference>
<dbReference type="Pfam" id="PF16363">
    <property type="entry name" value="GDP_Man_Dehyd"/>
    <property type="match status" value="1"/>
</dbReference>
<dbReference type="GO" id="GO:0070401">
    <property type="term" value="F:NADP+ binding"/>
    <property type="evidence" value="ECO:0007669"/>
    <property type="project" value="Ensembl"/>
</dbReference>
<dbReference type="Ensembl" id="ENSMGAT00000033081.1">
    <property type="protein sequence ID" value="ENSMGAP00000029244.1"/>
    <property type="gene ID" value="ENSMGAG00000004494.3"/>
</dbReference>
<comment type="pathway">
    <text evidence="2">Nucleotide-sugar biosynthesis; GDP-L-fucose biosynthesis via de novo pathway; GDP-L-fucose from GDP-alpha-D-mannose: step 1/2.</text>
</comment>
<evidence type="ECO:0000256" key="10">
    <source>
        <dbReference type="ARBA" id="ARBA00071431"/>
    </source>
</evidence>
<dbReference type="NCBIfam" id="TIGR01472">
    <property type="entry name" value="gmd"/>
    <property type="match status" value="1"/>
</dbReference>
<evidence type="ECO:0000259" key="11">
    <source>
        <dbReference type="Pfam" id="PF16363"/>
    </source>
</evidence>
<dbReference type="CDD" id="cd05260">
    <property type="entry name" value="GDP_MD_SDR_e"/>
    <property type="match status" value="1"/>
</dbReference>
<dbReference type="FunFam" id="3.40.50.720:FF:001053">
    <property type="entry name" value="GDP-mannose 4,6 dehydratase"/>
    <property type="match status" value="1"/>
</dbReference>
<reference evidence="12 13" key="1">
    <citation type="journal article" date="2010" name="PLoS Biol.">
        <title>Multi-platform next-generation sequencing of the domestic turkey (Meleagris gallopavo): genome assembly and analysis.</title>
        <authorList>
            <person name="Dalloul R.A."/>
            <person name="Long J.A."/>
            <person name="Zimin A.V."/>
            <person name="Aslam L."/>
            <person name="Beal K."/>
            <person name="Blomberg L.A."/>
            <person name="Bouffard P."/>
            <person name="Burt D.W."/>
            <person name="Crasta O."/>
            <person name="Crooijmans R.P."/>
            <person name="Cooper K."/>
            <person name="Coulombe R.A."/>
            <person name="De S."/>
            <person name="Delany M.E."/>
            <person name="Dodgson J.B."/>
            <person name="Dong J.J."/>
            <person name="Evans C."/>
            <person name="Frederickson K.M."/>
            <person name="Flicek P."/>
            <person name="Florea L."/>
            <person name="Folkerts O."/>
            <person name="Groenen M.A."/>
            <person name="Harkins T.T."/>
            <person name="Herrero J."/>
            <person name="Hoffmann S."/>
            <person name="Megens H.J."/>
            <person name="Jiang A."/>
            <person name="de Jong P."/>
            <person name="Kaiser P."/>
            <person name="Kim H."/>
            <person name="Kim K.W."/>
            <person name="Kim S."/>
            <person name="Langenberger D."/>
            <person name="Lee M.K."/>
            <person name="Lee T."/>
            <person name="Mane S."/>
            <person name="Marcais G."/>
            <person name="Marz M."/>
            <person name="McElroy A.P."/>
            <person name="Modise T."/>
            <person name="Nefedov M."/>
            <person name="Notredame C."/>
            <person name="Paton I.R."/>
            <person name="Payne W.S."/>
            <person name="Pertea G."/>
            <person name="Prickett D."/>
            <person name="Puiu D."/>
            <person name="Qioa D."/>
            <person name="Raineri E."/>
            <person name="Ruffier M."/>
            <person name="Salzberg S.L."/>
            <person name="Schatz M.C."/>
            <person name="Scheuring C."/>
            <person name="Schmidt C.J."/>
            <person name="Schroeder S."/>
            <person name="Searle S.M."/>
            <person name="Smith E.J."/>
            <person name="Smith J."/>
            <person name="Sonstegard T.S."/>
            <person name="Stadler P.F."/>
            <person name="Tafer H."/>
            <person name="Tu Z.J."/>
            <person name="Van Tassell C.P."/>
            <person name="Vilella A.J."/>
            <person name="Williams K.P."/>
            <person name="Yorke J.A."/>
            <person name="Zhang L."/>
            <person name="Zhang H.B."/>
            <person name="Zhang X."/>
            <person name="Zhang Y."/>
            <person name="Reed K.M."/>
        </authorList>
    </citation>
    <scope>NUCLEOTIDE SEQUENCE [LARGE SCALE GENOMIC DNA]</scope>
</reference>
<reference evidence="12" key="2">
    <citation type="submission" date="2025-08" db="UniProtKB">
        <authorList>
            <consortium name="Ensembl"/>
        </authorList>
    </citation>
    <scope>IDENTIFICATION</scope>
</reference>
<dbReference type="InterPro" id="IPR006368">
    <property type="entry name" value="GDP_Man_deHydtase"/>
</dbReference>
<comment type="catalytic activity">
    <reaction evidence="8">
        <text>GDP-alpha-D-mannose = GDP-4-dehydro-alpha-D-rhamnose + H2O</text>
        <dbReference type="Rhea" id="RHEA:23820"/>
        <dbReference type="ChEBI" id="CHEBI:15377"/>
        <dbReference type="ChEBI" id="CHEBI:57527"/>
        <dbReference type="ChEBI" id="CHEBI:57964"/>
        <dbReference type="EC" id="4.2.1.47"/>
    </reaction>
    <physiologicalReaction direction="left-to-right" evidence="8">
        <dbReference type="Rhea" id="RHEA:23821"/>
    </physiologicalReaction>
</comment>
<dbReference type="Gene3D" id="3.90.25.10">
    <property type="entry name" value="UDP-galactose 4-epimerase, domain 1"/>
    <property type="match status" value="1"/>
</dbReference>
<dbReference type="SUPFAM" id="SSF51735">
    <property type="entry name" value="NAD(P)-binding Rossmann-fold domains"/>
    <property type="match status" value="1"/>
</dbReference>
<keyword evidence="13" id="KW-1185">Reference proteome</keyword>
<gene>
    <name evidence="12" type="primary">GMDS</name>
</gene>